<feature type="transmembrane region" description="Helical" evidence="13">
    <location>
        <begin position="128"/>
        <end position="155"/>
    </location>
</feature>
<evidence type="ECO:0000256" key="8">
    <source>
        <dbReference type="ARBA" id="ARBA00023136"/>
    </source>
</evidence>
<evidence type="ECO:0000313" key="14">
    <source>
        <dbReference type="EMBL" id="ALG93264.1"/>
    </source>
</evidence>
<dbReference type="OrthoDB" id="8876749at2759"/>
<dbReference type="GO" id="GO:0004930">
    <property type="term" value="F:G protein-coupled receptor activity"/>
    <property type="evidence" value="ECO:0007669"/>
    <property type="project" value="UniProtKB-KW"/>
</dbReference>
<dbReference type="EMBL" id="KT011732">
    <property type="protein sequence ID" value="ALG93267.1"/>
    <property type="molecule type" value="Genomic_DNA"/>
</dbReference>
<keyword evidence="9 12" id="KW-0675">Receptor</keyword>
<dbReference type="PANTHER" id="PTHR11394:SF71">
    <property type="entry name" value="TASTE RECEPTOR TYPE 2 MEMBER 143"/>
    <property type="match status" value="1"/>
</dbReference>
<dbReference type="EMBL" id="KT011731">
    <property type="protein sequence ID" value="ALG93266.1"/>
    <property type="molecule type" value="Genomic_DNA"/>
</dbReference>
<evidence type="ECO:0000313" key="26">
    <source>
        <dbReference type="EMBL" id="ALG93283.1"/>
    </source>
</evidence>
<accession>A0A0N9NPG4</accession>
<dbReference type="RefSeq" id="XP_008826869.1">
    <property type="nucleotide sequence ID" value="XM_008828647.1"/>
</dbReference>
<keyword evidence="10 12" id="KW-0807">Transducer</keyword>
<comment type="similarity">
    <text evidence="2 11">Belongs to the G-protein coupled receptor T2R family.</text>
</comment>
<dbReference type="FunFam" id="1.20.1070.10:FF:000055">
    <property type="entry name" value="Taste receptor type 2"/>
    <property type="match status" value="1"/>
</dbReference>
<dbReference type="EMBL" id="KT011764">
    <property type="protein sequence ID" value="ALG93299.1"/>
    <property type="molecule type" value="Genomic_DNA"/>
</dbReference>
<evidence type="ECO:0000313" key="18">
    <source>
        <dbReference type="EMBL" id="ALG93272.1"/>
    </source>
</evidence>
<evidence type="ECO:0000313" key="29">
    <source>
        <dbReference type="EMBL" id="ALG93289.1"/>
    </source>
</evidence>
<evidence type="ECO:0000256" key="3">
    <source>
        <dbReference type="ARBA" id="ARBA00022480"/>
    </source>
</evidence>
<evidence type="ECO:0000256" key="10">
    <source>
        <dbReference type="ARBA" id="ARBA00023224"/>
    </source>
</evidence>
<sequence>MPSTSITILMVIFSLMSLAAMLQNGFVIAVLAREWMRSRKLSAAEMIVASLASSRFCLHGTAVLNDLLAFFGFCYQANFLGIFWDFSNTLLLWFTACLAIFYCVKISSFSHPALSWLKWRISRLVPRLLLGSLVLGSLSAIISATGNIIATRMIISQGSRGNCTLGHKTLAFFWYYYLFHIALLWLTPFFLFLLSIILLMSSLYRHVGQMRDQRTGTCDPSTQAHTMALKFLAFFFIFYILFFLSMTISIMKTTTMQSYWYWAKEIIIYVGVYLHSIILVLSNPKLSKALKTRLQNLCAATS</sequence>
<evidence type="ECO:0000313" key="30">
    <source>
        <dbReference type="EMBL" id="ALG93291.1"/>
    </source>
</evidence>
<dbReference type="InterPro" id="IPR007960">
    <property type="entry name" value="TAS2R"/>
</dbReference>
<evidence type="ECO:0000313" key="37">
    <source>
        <dbReference type="EMBL" id="ALG93308.1"/>
    </source>
</evidence>
<dbReference type="SUPFAM" id="SSF81321">
    <property type="entry name" value="Family A G protein-coupled receptor-like"/>
    <property type="match status" value="1"/>
</dbReference>
<dbReference type="EMBL" id="KT011740">
    <property type="protein sequence ID" value="ALG93275.1"/>
    <property type="molecule type" value="Genomic_DNA"/>
</dbReference>
<evidence type="ECO:0000313" key="15">
    <source>
        <dbReference type="EMBL" id="ALG93266.1"/>
    </source>
</evidence>
<evidence type="ECO:0000256" key="1">
    <source>
        <dbReference type="ARBA" id="ARBA00004141"/>
    </source>
</evidence>
<dbReference type="EMBL" id="KT011738">
    <property type="protein sequence ID" value="ALG93273.1"/>
    <property type="molecule type" value="Genomic_DNA"/>
</dbReference>
<evidence type="ECO:0000313" key="41">
    <source>
        <dbReference type="EMBL" id="ALG93320.1"/>
    </source>
</evidence>
<dbReference type="Ensembl" id="ENSNGAT00000017348.1">
    <property type="protein sequence ID" value="ENSNGAP00000011795.1"/>
    <property type="gene ID" value="ENSNGAG00000013848.1"/>
</dbReference>
<dbReference type="EMBL" id="KT011753">
    <property type="protein sequence ID" value="ALG93288.1"/>
    <property type="molecule type" value="Genomic_DNA"/>
</dbReference>
<protein>
    <recommendedName>
        <fullName evidence="12">Taste receptor type 2</fullName>
    </recommendedName>
</protein>
<dbReference type="EMBL" id="KT011774">
    <property type="protein sequence ID" value="ALG93309.1"/>
    <property type="molecule type" value="Genomic_DNA"/>
</dbReference>
<dbReference type="GO" id="GO:0016020">
    <property type="term" value="C:membrane"/>
    <property type="evidence" value="ECO:0007669"/>
    <property type="project" value="UniProtKB-SubCell"/>
</dbReference>
<dbReference type="EMBL" id="KT011773">
    <property type="protein sequence ID" value="ALG93308.1"/>
    <property type="molecule type" value="Genomic_DNA"/>
</dbReference>
<evidence type="ECO:0000256" key="7">
    <source>
        <dbReference type="ARBA" id="ARBA00023040"/>
    </source>
</evidence>
<evidence type="ECO:0000313" key="31">
    <source>
        <dbReference type="EMBL" id="ALG93293.1"/>
    </source>
</evidence>
<dbReference type="EMBL" id="KT011744">
    <property type="protein sequence ID" value="ALG93279.1"/>
    <property type="molecule type" value="Genomic_DNA"/>
</dbReference>
<dbReference type="EMBL" id="KT011785">
    <property type="protein sequence ID" value="ALG93320.1"/>
    <property type="molecule type" value="Genomic_DNA"/>
</dbReference>
<evidence type="ECO:0000256" key="4">
    <source>
        <dbReference type="ARBA" id="ARBA00022606"/>
    </source>
</evidence>
<feature type="transmembrane region" description="Helical" evidence="13">
    <location>
        <begin position="6"/>
        <end position="32"/>
    </location>
</feature>
<evidence type="ECO:0000313" key="27">
    <source>
        <dbReference type="EMBL" id="ALG93287.1"/>
    </source>
</evidence>
<feature type="transmembrane region" description="Helical" evidence="13">
    <location>
        <begin position="175"/>
        <end position="204"/>
    </location>
</feature>
<feature type="transmembrane region" description="Helical" evidence="13">
    <location>
        <begin position="266"/>
        <end position="283"/>
    </location>
</feature>
<keyword evidence="7 12" id="KW-0297">G-protein coupled receptor</keyword>
<evidence type="ECO:0000313" key="42">
    <source>
        <dbReference type="EMBL" id="ALG93321.1"/>
    </source>
</evidence>
<dbReference type="OMA" id="KISTFTH"/>
<dbReference type="GeneID" id="103730428"/>
<evidence type="ECO:0000313" key="44">
    <source>
        <dbReference type="Proteomes" id="UP000694381"/>
    </source>
</evidence>
<dbReference type="EMBL" id="KT011743">
    <property type="protein sequence ID" value="ALG93278.1"/>
    <property type="molecule type" value="Genomic_DNA"/>
</dbReference>
<evidence type="ECO:0000313" key="24">
    <source>
        <dbReference type="EMBL" id="ALG93280.1"/>
    </source>
</evidence>
<feature type="transmembrane region" description="Helical" evidence="13">
    <location>
        <begin position="231"/>
        <end position="251"/>
    </location>
</feature>
<evidence type="ECO:0000313" key="25">
    <source>
        <dbReference type="EMBL" id="ALG93281.1"/>
    </source>
</evidence>
<evidence type="ECO:0000313" key="34">
    <source>
        <dbReference type="EMBL" id="ALG93299.1"/>
    </source>
</evidence>
<keyword evidence="8 12" id="KW-0472">Membrane</keyword>
<evidence type="ECO:0000313" key="39">
    <source>
        <dbReference type="EMBL" id="ALG93310.1"/>
    </source>
</evidence>
<dbReference type="EMBL" id="KT011737">
    <property type="protein sequence ID" value="ALG93272.1"/>
    <property type="molecule type" value="Genomic_DNA"/>
</dbReference>
<comment type="subcellular location">
    <subcellularLocation>
        <location evidence="1 12">Membrane</location>
        <topology evidence="1 12">Multi-pass membrane protein</topology>
    </subcellularLocation>
</comment>
<organism evidence="41">
    <name type="scientific">Nannospalax galili</name>
    <name type="common">Northern Israeli blind subterranean mole rat</name>
    <name type="synonym">Spalax galili</name>
    <dbReference type="NCBI Taxonomy" id="1026970"/>
    <lineage>
        <taxon>Eukaryota</taxon>
        <taxon>Metazoa</taxon>
        <taxon>Chordata</taxon>
        <taxon>Craniata</taxon>
        <taxon>Vertebrata</taxon>
        <taxon>Euteleostomi</taxon>
        <taxon>Mammalia</taxon>
        <taxon>Eutheria</taxon>
        <taxon>Euarchontoglires</taxon>
        <taxon>Glires</taxon>
        <taxon>Rodentia</taxon>
        <taxon>Myomorpha</taxon>
        <taxon>Muroidea</taxon>
        <taxon>Spalacidae</taxon>
        <taxon>Spalacinae</taxon>
        <taxon>Nannospalax</taxon>
    </lineage>
</organism>
<keyword evidence="44" id="KW-1185">Reference proteome</keyword>
<dbReference type="EMBL" id="KT011782">
    <property type="protein sequence ID" value="ALG93317.1"/>
    <property type="molecule type" value="Genomic_DNA"/>
</dbReference>
<dbReference type="GeneTree" id="ENSGT01150000286961"/>
<evidence type="ECO:0000313" key="43">
    <source>
        <dbReference type="Ensembl" id="ENSNGAP00000011795.1"/>
    </source>
</evidence>
<evidence type="ECO:0000313" key="28">
    <source>
        <dbReference type="EMBL" id="ALG93288.1"/>
    </source>
</evidence>
<keyword evidence="5 12" id="KW-0812">Transmembrane</keyword>
<dbReference type="GO" id="GO:0033038">
    <property type="term" value="F:bitter taste receptor activity"/>
    <property type="evidence" value="ECO:0007669"/>
    <property type="project" value="InterPro"/>
</dbReference>
<evidence type="ECO:0000313" key="23">
    <source>
        <dbReference type="EMBL" id="ALG93279.1"/>
    </source>
</evidence>
<dbReference type="EMBL" id="KT011769">
    <property type="protein sequence ID" value="ALG93304.1"/>
    <property type="molecule type" value="Genomic_DNA"/>
</dbReference>
<evidence type="ECO:0000256" key="12">
    <source>
        <dbReference type="RuleBase" id="RU004424"/>
    </source>
</evidence>
<evidence type="ECO:0000313" key="38">
    <source>
        <dbReference type="EMBL" id="ALG93309.1"/>
    </source>
</evidence>
<evidence type="ECO:0000313" key="35">
    <source>
        <dbReference type="EMBL" id="ALG93300.1"/>
    </source>
</evidence>
<evidence type="ECO:0000313" key="17">
    <source>
        <dbReference type="EMBL" id="ALG93268.1"/>
    </source>
</evidence>
<dbReference type="EMBL" id="KT011775">
    <property type="protein sequence ID" value="ALG93310.1"/>
    <property type="molecule type" value="Genomic_DNA"/>
</dbReference>
<evidence type="ECO:0000313" key="36">
    <source>
        <dbReference type="EMBL" id="ALG93304.1"/>
    </source>
</evidence>
<dbReference type="EMBL" id="KT011758">
    <property type="protein sequence ID" value="ALG93293.1"/>
    <property type="molecule type" value="Genomic_DNA"/>
</dbReference>
<dbReference type="EMBL" id="KT011729">
    <property type="protein sequence ID" value="ALG93264.1"/>
    <property type="molecule type" value="Genomic_DNA"/>
</dbReference>
<dbReference type="EMBL" id="KT011756">
    <property type="protein sequence ID" value="ALG93291.1"/>
    <property type="molecule type" value="Genomic_DNA"/>
</dbReference>
<evidence type="ECO:0000313" key="32">
    <source>
        <dbReference type="EMBL" id="ALG93294.1"/>
    </source>
</evidence>
<dbReference type="EMBL" id="KT011733">
    <property type="protein sequence ID" value="ALG93268.1"/>
    <property type="molecule type" value="Genomic_DNA"/>
</dbReference>
<dbReference type="EMBL" id="KT011752">
    <property type="protein sequence ID" value="ALG93287.1"/>
    <property type="molecule type" value="Genomic_DNA"/>
</dbReference>
<evidence type="ECO:0000256" key="2">
    <source>
        <dbReference type="ARBA" id="ARBA00007376"/>
    </source>
</evidence>
<dbReference type="KEGG" id="ngi:103730428"/>
<evidence type="ECO:0000313" key="20">
    <source>
        <dbReference type="EMBL" id="ALG93275.1"/>
    </source>
</evidence>
<evidence type="ECO:0000256" key="11">
    <source>
        <dbReference type="RuleBase" id="RU004423"/>
    </source>
</evidence>
<evidence type="ECO:0000313" key="33">
    <source>
        <dbReference type="EMBL" id="ALG93297.1"/>
    </source>
</evidence>
<proteinExistence type="inferred from homology"/>
<keyword evidence="3 12" id="KW-0919">Taste</keyword>
<evidence type="ECO:0000313" key="40">
    <source>
        <dbReference type="EMBL" id="ALG93317.1"/>
    </source>
</evidence>
<evidence type="ECO:0000313" key="21">
    <source>
        <dbReference type="EMBL" id="ALG93277.1"/>
    </source>
</evidence>
<dbReference type="EMBL" id="KT011746">
    <property type="protein sequence ID" value="ALG93281.1"/>
    <property type="molecule type" value="Genomic_DNA"/>
</dbReference>
<keyword evidence="6 13" id="KW-1133">Transmembrane helix</keyword>
<evidence type="ECO:0000256" key="5">
    <source>
        <dbReference type="ARBA" id="ARBA00022692"/>
    </source>
</evidence>
<dbReference type="EMBL" id="KT011754">
    <property type="protein sequence ID" value="ALG93289.1"/>
    <property type="molecule type" value="Genomic_DNA"/>
</dbReference>
<dbReference type="Proteomes" id="UP000694381">
    <property type="component" value="Unassembled WGS sequence"/>
</dbReference>
<gene>
    <name evidence="41" type="primary">Tas2r10</name>
    <name evidence="43" type="synonym">LOC103730428</name>
</gene>
<evidence type="ECO:0000313" key="19">
    <source>
        <dbReference type="EMBL" id="ALG93273.1"/>
    </source>
</evidence>
<keyword evidence="4 12" id="KW-0716">Sensory transduction</keyword>
<dbReference type="EMBL" id="KT011786">
    <property type="protein sequence ID" value="ALG93321.1"/>
    <property type="molecule type" value="Genomic_DNA"/>
</dbReference>
<dbReference type="EMBL" id="KT011742">
    <property type="protein sequence ID" value="ALG93277.1"/>
    <property type="molecule type" value="Genomic_DNA"/>
</dbReference>
<evidence type="ECO:0000256" key="9">
    <source>
        <dbReference type="ARBA" id="ARBA00023170"/>
    </source>
</evidence>
<feature type="transmembrane region" description="Helical" evidence="13">
    <location>
        <begin position="63"/>
        <end position="84"/>
    </location>
</feature>
<dbReference type="EMBL" id="KT011759">
    <property type="protein sequence ID" value="ALG93294.1"/>
    <property type="molecule type" value="Genomic_DNA"/>
</dbReference>
<dbReference type="PANTHER" id="PTHR11394">
    <property type="entry name" value="TASTE RECEPTOR TYPE 2"/>
    <property type="match status" value="1"/>
</dbReference>
<dbReference type="EMBL" id="KT011748">
    <property type="protein sequence ID" value="ALG93283.1"/>
    <property type="molecule type" value="Genomic_DNA"/>
</dbReference>
<dbReference type="EMBL" id="KT011765">
    <property type="protein sequence ID" value="ALG93300.1"/>
    <property type="molecule type" value="Genomic_DNA"/>
</dbReference>
<dbReference type="AlphaFoldDB" id="A0A0N9NPG4"/>
<evidence type="ECO:0000313" key="22">
    <source>
        <dbReference type="EMBL" id="ALG93278.1"/>
    </source>
</evidence>
<dbReference type="Pfam" id="PF05296">
    <property type="entry name" value="TAS2R"/>
    <property type="match status" value="1"/>
</dbReference>
<evidence type="ECO:0000313" key="16">
    <source>
        <dbReference type="EMBL" id="ALG93267.1"/>
    </source>
</evidence>
<evidence type="ECO:0000256" key="13">
    <source>
        <dbReference type="SAM" id="Phobius"/>
    </source>
</evidence>
<dbReference type="EMBL" id="KT011762">
    <property type="protein sequence ID" value="ALG93297.1"/>
    <property type="molecule type" value="Genomic_DNA"/>
</dbReference>
<evidence type="ECO:0000256" key="6">
    <source>
        <dbReference type="ARBA" id="ARBA00022989"/>
    </source>
</evidence>
<dbReference type="Gene3D" id="1.20.1070.10">
    <property type="entry name" value="Rhodopsin 7-helix transmembrane proteins"/>
    <property type="match status" value="1"/>
</dbReference>
<dbReference type="EMBL" id="KT011745">
    <property type="protein sequence ID" value="ALG93280.1"/>
    <property type="molecule type" value="Genomic_DNA"/>
</dbReference>
<name>A0A0N9NPG4_NANGA</name>
<reference evidence="43" key="2">
    <citation type="submission" date="2025-05" db="UniProtKB">
        <authorList>
            <consortium name="Ensembl"/>
        </authorList>
    </citation>
    <scope>IDENTIFICATION</scope>
</reference>
<feature type="transmembrane region" description="Helical" evidence="13">
    <location>
        <begin position="90"/>
        <end position="107"/>
    </location>
</feature>
<reference evidence="41" key="1">
    <citation type="journal article" date="2015" name="Proc. Natl. Acad. Sci. U.S.A.">
        <title>Sympatric speciation revealed by genome-wide divergence in the blind mole rat Spalax.</title>
        <authorList>
            <person name="Li K."/>
            <person name="Hong W."/>
            <person name="Jiao H."/>
            <person name="Wang G.D."/>
            <person name="Rodriguez K.A."/>
            <person name="Buffenstein R."/>
            <person name="Zhao Y."/>
            <person name="Nevo E."/>
            <person name="Zhao H."/>
        </authorList>
    </citation>
    <scope>NUCLEOTIDE SEQUENCE</scope>
    <source>
        <strain evidence="14">B1-1</strain>
        <strain evidence="26">B10-2</strain>
        <strain evidence="27">B12-2</strain>
        <strain evidence="28">B13-1</strain>
        <strain evidence="29">B13-2</strain>
        <strain evidence="30">B14-2</strain>
        <strain evidence="31">B15-2</strain>
        <strain evidence="32">B16-1</strain>
        <strain evidence="15">B2-1</strain>
        <strain evidence="16">B2-2</strain>
        <strain evidence="17">B3-1</strain>
        <strain evidence="18">B5-1</strain>
        <strain evidence="19">B5-2</strain>
        <strain evidence="20">B6-2</strain>
        <strain evidence="21">B7-2</strain>
        <strain evidence="22">B8-1</strain>
        <strain evidence="23">B8-2</strain>
        <strain evidence="24">B9-1</strain>
        <strain evidence="25">B9-2</strain>
        <strain evidence="33">C1-2</strain>
        <strain evidence="40">C11-2</strain>
        <strain evidence="41">C13-1</strain>
        <strain evidence="42">C13-2</strain>
        <strain evidence="34">C2-2</strain>
        <strain evidence="35">C3-1</strain>
        <strain evidence="36">C5-1</strain>
        <strain evidence="37">C7-1</strain>
        <strain evidence="38">C7-2</strain>
        <strain evidence="39">C8-1</strain>
        <tissue evidence="41">Muscle</tissue>
    </source>
</reference>